<feature type="region of interest" description="Disordered" evidence="1">
    <location>
        <begin position="75"/>
        <end position="94"/>
    </location>
</feature>
<gene>
    <name evidence="2" type="ORF">GA0070618_6052</name>
</gene>
<sequence length="125" mass="13501">MPCVHVLSRSTQQLTESVREKDPIDPEDYVPAVRRPVTQVTSDDEALQAMPGDRLGGAVRMMLVLLAWREGEPAGGTAVAAGSQRRTEGQSNQMSPLAVSAPLVTVTRAPWVWYAVQYPLTSGPS</sequence>
<evidence type="ECO:0000256" key="1">
    <source>
        <dbReference type="SAM" id="MobiDB-lite"/>
    </source>
</evidence>
<protein>
    <submittedName>
        <fullName evidence="2">Uncharacterized protein</fullName>
    </submittedName>
</protein>
<evidence type="ECO:0000313" key="3">
    <source>
        <dbReference type="Proteomes" id="UP000198253"/>
    </source>
</evidence>
<keyword evidence="3" id="KW-1185">Reference proteome</keyword>
<accession>A0A1C5A078</accession>
<evidence type="ECO:0000313" key="2">
    <source>
        <dbReference type="EMBL" id="SCF38536.1"/>
    </source>
</evidence>
<name>A0A1C5A078_MICEC</name>
<proteinExistence type="predicted"/>
<organism evidence="2 3">
    <name type="scientific">Micromonospora echinospora</name>
    <name type="common">Micromonospora purpurea</name>
    <dbReference type="NCBI Taxonomy" id="1877"/>
    <lineage>
        <taxon>Bacteria</taxon>
        <taxon>Bacillati</taxon>
        <taxon>Actinomycetota</taxon>
        <taxon>Actinomycetes</taxon>
        <taxon>Micromonosporales</taxon>
        <taxon>Micromonosporaceae</taxon>
        <taxon>Micromonospora</taxon>
    </lineage>
</organism>
<reference evidence="3" key="1">
    <citation type="submission" date="2016-06" db="EMBL/GenBank/DDBJ databases">
        <authorList>
            <person name="Varghese N."/>
            <person name="Submissions Spin"/>
        </authorList>
    </citation>
    <scope>NUCLEOTIDE SEQUENCE [LARGE SCALE GENOMIC DNA]</scope>
    <source>
        <strain evidence="3">DSM 43816</strain>
    </source>
</reference>
<dbReference type="InParanoid" id="A0A1C5A078"/>
<dbReference type="EMBL" id="LT607413">
    <property type="protein sequence ID" value="SCF38536.1"/>
    <property type="molecule type" value="Genomic_DNA"/>
</dbReference>
<dbReference type="OrthoDB" id="3196525at2"/>
<dbReference type="Proteomes" id="UP000198253">
    <property type="component" value="Chromosome I"/>
</dbReference>
<dbReference type="AlphaFoldDB" id="A0A1C5A078"/>
<feature type="region of interest" description="Disordered" evidence="1">
    <location>
        <begin position="1"/>
        <end position="28"/>
    </location>
</feature>